<dbReference type="Proteomes" id="UP000243217">
    <property type="component" value="Unassembled WGS sequence"/>
</dbReference>
<accession>A0A1W0AAK3</accession>
<feature type="domain" description="RNase NYN" evidence="2">
    <location>
        <begin position="673"/>
        <end position="812"/>
    </location>
</feature>
<feature type="compositionally biased region" description="Pro residues" evidence="1">
    <location>
        <begin position="562"/>
        <end position="591"/>
    </location>
</feature>
<evidence type="ECO:0000256" key="1">
    <source>
        <dbReference type="SAM" id="MobiDB-lite"/>
    </source>
</evidence>
<comment type="caution">
    <text evidence="3">The sequence shown here is derived from an EMBL/GenBank/DDBJ whole genome shotgun (WGS) entry which is preliminary data.</text>
</comment>
<evidence type="ECO:0000313" key="3">
    <source>
        <dbReference type="EMBL" id="OQS07324.1"/>
    </source>
</evidence>
<dbReference type="InterPro" id="IPR011990">
    <property type="entry name" value="TPR-like_helical_dom_sf"/>
</dbReference>
<dbReference type="InterPro" id="IPR021869">
    <property type="entry name" value="RNase_Zc3h12_NYN"/>
</dbReference>
<dbReference type="Gene3D" id="1.25.40.10">
    <property type="entry name" value="Tetratricopeptide repeat domain"/>
    <property type="match status" value="1"/>
</dbReference>
<organism evidence="3 4">
    <name type="scientific">Thraustotheca clavata</name>
    <dbReference type="NCBI Taxonomy" id="74557"/>
    <lineage>
        <taxon>Eukaryota</taxon>
        <taxon>Sar</taxon>
        <taxon>Stramenopiles</taxon>
        <taxon>Oomycota</taxon>
        <taxon>Saprolegniomycetes</taxon>
        <taxon>Saprolegniales</taxon>
        <taxon>Achlyaceae</taxon>
        <taxon>Thraustotheca</taxon>
    </lineage>
</organism>
<sequence>MWTTPDAITLLQRVVRGRLIAKRLYLQRSAAFDKQSADILTLLLLEMPLPLEAILPTIRVGLILFPSKIGTLISDELRARLVKIVLMLSKHLEQPKNNGLHALCAIKMNQFVYILDRLVRIVLYKLHLWHVREPQDWKRREPLVNFLLLLTNHLEKEPCGKDCLGKQMQKKLFTRIQQSHLYVVAGQQIHTVVLQANKDQNHNVLPCEEAAYAAKLFEICMHKLVYKQRYEVDSCYESYISMVRNLLVKVPDMVTRMGHYVSPILQEFQAMSPNAINWKFVATILRQSVVCDGAHQSTYILDYDHISPGFEREIYANLFEHPHVSVTAPEALVGAINCYSMAIQSEFIECCNRIGDDHKQTLYGLFDDVLRLVKCFSGRAWCYCEENKFHFADEDIERAMSLLKHLDPLPTKMPPSAKKDTAKLQIDCYMIHARVKEKLGRINEAYDDLTIVLKLGSKLLGVSLWKQTKERQMALLSMLSSEQAAPSSTENNTHEDKIAYTKATLNDNTPTLNQHFDKMQIDQPPLPGNIGSGLTQRIPDDHFLSNGQRDHQPPLPKEYISPLPPRLVQPPLPPFPPPLPPTPPPPAMPPPQPGIAMIPPQPGLPPPKSVMVPPQPAMPPPKPLMLLPRPAIPRPAQPVVATPPPFNDLSHKQPHLEEKMANAAKGLRSLECLVDGANIGYFHGRNLSRLRRKHKRFSSRGLAIALNYYNKSYTRAIAFLPQRFVESRHDENLADDVEILFELMEKQVLFLTPAGVDDDLFLLKYAERHNLCIVTNDNLLDHIQNVQLKQTLVPLVFERTVKYMFIEDEFLPLN</sequence>
<feature type="compositionally biased region" description="Basic and acidic residues" evidence="1">
    <location>
        <begin position="538"/>
        <end position="552"/>
    </location>
</feature>
<evidence type="ECO:0000313" key="4">
    <source>
        <dbReference type="Proteomes" id="UP000243217"/>
    </source>
</evidence>
<dbReference type="AlphaFoldDB" id="A0A1W0AAK3"/>
<dbReference type="GO" id="GO:0004521">
    <property type="term" value="F:RNA endonuclease activity"/>
    <property type="evidence" value="ECO:0007669"/>
    <property type="project" value="TreeGrafter"/>
</dbReference>
<evidence type="ECO:0000259" key="2">
    <source>
        <dbReference type="Pfam" id="PF11977"/>
    </source>
</evidence>
<protein>
    <recommendedName>
        <fullName evidence="2">RNase NYN domain-containing protein</fullName>
    </recommendedName>
</protein>
<gene>
    <name evidence="3" type="ORF">THRCLA_00662</name>
</gene>
<proteinExistence type="predicted"/>
<feature type="region of interest" description="Disordered" evidence="1">
    <location>
        <begin position="532"/>
        <end position="591"/>
    </location>
</feature>
<reference evidence="3 4" key="1">
    <citation type="journal article" date="2014" name="Genome Biol. Evol.">
        <title>The secreted proteins of Achlya hypogyna and Thraustotheca clavata identify the ancestral oomycete secretome and reveal gene acquisitions by horizontal gene transfer.</title>
        <authorList>
            <person name="Misner I."/>
            <person name="Blouin N."/>
            <person name="Leonard G."/>
            <person name="Richards T.A."/>
            <person name="Lane C.E."/>
        </authorList>
    </citation>
    <scope>NUCLEOTIDE SEQUENCE [LARGE SCALE GENOMIC DNA]</scope>
    <source>
        <strain evidence="3 4">ATCC 34112</strain>
    </source>
</reference>
<dbReference type="GO" id="GO:0005634">
    <property type="term" value="C:nucleus"/>
    <property type="evidence" value="ECO:0007669"/>
    <property type="project" value="TreeGrafter"/>
</dbReference>
<keyword evidence="4" id="KW-1185">Reference proteome</keyword>
<dbReference type="SUPFAM" id="SSF48452">
    <property type="entry name" value="TPR-like"/>
    <property type="match status" value="1"/>
</dbReference>
<dbReference type="GO" id="GO:0036464">
    <property type="term" value="C:cytoplasmic ribonucleoprotein granule"/>
    <property type="evidence" value="ECO:0007669"/>
    <property type="project" value="TreeGrafter"/>
</dbReference>
<dbReference type="Pfam" id="PF11977">
    <property type="entry name" value="RNase_Zc3h12a"/>
    <property type="match status" value="1"/>
</dbReference>
<name>A0A1W0AAK3_9STRA</name>
<dbReference type="Gene3D" id="3.40.50.11980">
    <property type="match status" value="1"/>
</dbReference>
<dbReference type="GO" id="GO:0003729">
    <property type="term" value="F:mRNA binding"/>
    <property type="evidence" value="ECO:0007669"/>
    <property type="project" value="TreeGrafter"/>
</dbReference>
<dbReference type="PANTHER" id="PTHR12876">
    <property type="entry name" value="N4BP1-RELATED"/>
    <property type="match status" value="1"/>
</dbReference>
<dbReference type="InterPro" id="IPR051101">
    <property type="entry name" value="ZC3H12/N4BP1_RNase_Reg"/>
</dbReference>
<dbReference type="PANTHER" id="PTHR12876:SF35">
    <property type="entry name" value="LD08718P-RELATED"/>
    <property type="match status" value="1"/>
</dbReference>
<dbReference type="EMBL" id="JNBS01000251">
    <property type="protein sequence ID" value="OQS07324.1"/>
    <property type="molecule type" value="Genomic_DNA"/>
</dbReference>
<dbReference type="OrthoDB" id="392925at2759"/>